<sequence length="358" mass="41203">MTDELEVSCLNIHRGCKWTGERWSIKNHLQNDCEFTRILCICGELCERKVLIDNGMINKLDSGSFVIISKQCQIDKKLNKVIIHNDSDAYGGTFSDSEDIERENINNLLCPHSLIECIECGNEIKIMDINYHLEHECLKNMIICNGCHLSFPFMHLNNHQNNCQLLYVDCPGNKFGCTWKGQREILNKIHKPECVFIKMSGYLDQMESRMNSLNKENEGLRLQISSILNSVVNGKVSNLGYPLEIEEVGTLHKEIQYPSYENNSNNTKDEVDELIQNHSTQKISMSKVRTLVRELEMNKNVTSRLLGDNVEMREQLTSQRALLLNLKQQIQFMLIERRRMAFANNSTNGNTKNVATKL</sequence>
<gene>
    <name evidence="1" type="ORF">C6P40_005336</name>
</gene>
<protein>
    <recommendedName>
        <fullName evidence="3">TRAF-type domain-containing protein</fullName>
    </recommendedName>
</protein>
<accession>A0A9P6WLF1</accession>
<evidence type="ECO:0008006" key="3">
    <source>
        <dbReference type="Google" id="ProtNLM"/>
    </source>
</evidence>
<keyword evidence="2" id="KW-1185">Reference proteome</keyword>
<reference evidence="1" key="1">
    <citation type="submission" date="2020-11" db="EMBL/GenBank/DDBJ databases">
        <title>Kefir isolates.</title>
        <authorList>
            <person name="Marcisauskas S."/>
            <person name="Kim Y."/>
            <person name="Blasche S."/>
        </authorList>
    </citation>
    <scope>NUCLEOTIDE SEQUENCE</scope>
    <source>
        <strain evidence="1">Olga-1</strain>
    </source>
</reference>
<comment type="caution">
    <text evidence="1">The sequence shown here is derived from an EMBL/GenBank/DDBJ whole genome shotgun (WGS) entry which is preliminary data.</text>
</comment>
<proteinExistence type="predicted"/>
<evidence type="ECO:0000313" key="1">
    <source>
        <dbReference type="EMBL" id="KAG0689280.1"/>
    </source>
</evidence>
<organism evidence="1 2">
    <name type="scientific">Pichia californica</name>
    <dbReference type="NCBI Taxonomy" id="460514"/>
    <lineage>
        <taxon>Eukaryota</taxon>
        <taxon>Fungi</taxon>
        <taxon>Dikarya</taxon>
        <taxon>Ascomycota</taxon>
        <taxon>Saccharomycotina</taxon>
        <taxon>Pichiomycetes</taxon>
        <taxon>Pichiales</taxon>
        <taxon>Pichiaceae</taxon>
        <taxon>Pichia</taxon>
    </lineage>
</organism>
<dbReference type="Proteomes" id="UP000697127">
    <property type="component" value="Unassembled WGS sequence"/>
</dbReference>
<dbReference type="OrthoDB" id="1630758at2759"/>
<dbReference type="Gene3D" id="3.30.40.10">
    <property type="entry name" value="Zinc/RING finger domain, C3HC4 (zinc finger)"/>
    <property type="match status" value="1"/>
</dbReference>
<dbReference type="InterPro" id="IPR013083">
    <property type="entry name" value="Znf_RING/FYVE/PHD"/>
</dbReference>
<name>A0A9P6WLF1_9ASCO</name>
<dbReference type="EMBL" id="PUHW01000090">
    <property type="protein sequence ID" value="KAG0689280.1"/>
    <property type="molecule type" value="Genomic_DNA"/>
</dbReference>
<dbReference type="SUPFAM" id="SSF49599">
    <property type="entry name" value="TRAF domain-like"/>
    <property type="match status" value="2"/>
</dbReference>
<evidence type="ECO:0000313" key="2">
    <source>
        <dbReference type="Proteomes" id="UP000697127"/>
    </source>
</evidence>
<dbReference type="AlphaFoldDB" id="A0A9P6WLF1"/>